<dbReference type="EMBL" id="CAJVCH010285182">
    <property type="protein sequence ID" value="CAG7784886.1"/>
    <property type="molecule type" value="Genomic_DNA"/>
</dbReference>
<keyword evidence="2" id="KW-1185">Reference proteome</keyword>
<evidence type="ECO:0000313" key="1">
    <source>
        <dbReference type="EMBL" id="CAG7784886.1"/>
    </source>
</evidence>
<gene>
    <name evidence="1" type="ORF">AFUS01_LOCUS23546</name>
</gene>
<sequence length="81" mass="9846">MAFSDCDFRECHSVTVILEDAQEARILKMRQEIWRTTCRDKSRTNLRNQPFKPNTKIERKEMKETDQPMDYRWNCKTVDMT</sequence>
<proteinExistence type="predicted"/>
<protein>
    <submittedName>
        <fullName evidence="1">Uncharacterized protein</fullName>
    </submittedName>
</protein>
<dbReference type="AlphaFoldDB" id="A0A8J2P1R1"/>
<evidence type="ECO:0000313" key="2">
    <source>
        <dbReference type="Proteomes" id="UP000708208"/>
    </source>
</evidence>
<comment type="caution">
    <text evidence="1">The sequence shown here is derived from an EMBL/GenBank/DDBJ whole genome shotgun (WGS) entry which is preliminary data.</text>
</comment>
<organism evidence="1 2">
    <name type="scientific">Allacma fusca</name>
    <dbReference type="NCBI Taxonomy" id="39272"/>
    <lineage>
        <taxon>Eukaryota</taxon>
        <taxon>Metazoa</taxon>
        <taxon>Ecdysozoa</taxon>
        <taxon>Arthropoda</taxon>
        <taxon>Hexapoda</taxon>
        <taxon>Collembola</taxon>
        <taxon>Symphypleona</taxon>
        <taxon>Sminthuridae</taxon>
        <taxon>Allacma</taxon>
    </lineage>
</organism>
<reference evidence="1" key="1">
    <citation type="submission" date="2021-06" db="EMBL/GenBank/DDBJ databases">
        <authorList>
            <person name="Hodson N. C."/>
            <person name="Mongue J. A."/>
            <person name="Jaron S. K."/>
        </authorList>
    </citation>
    <scope>NUCLEOTIDE SEQUENCE</scope>
</reference>
<accession>A0A8J2P1R1</accession>
<name>A0A8J2P1R1_9HEXA</name>
<dbReference type="Proteomes" id="UP000708208">
    <property type="component" value="Unassembled WGS sequence"/>
</dbReference>